<evidence type="ECO:0000259" key="1">
    <source>
        <dbReference type="Pfam" id="PF07727"/>
    </source>
</evidence>
<dbReference type="OrthoDB" id="1490895at2"/>
<accession>R8AQW8</accession>
<feature type="domain" description="Reverse transcriptase Ty1/copia-type" evidence="1">
    <location>
        <begin position="1"/>
        <end position="114"/>
    </location>
</feature>
<keyword evidence="3" id="KW-1185">Reference proteome</keyword>
<dbReference type="RefSeq" id="WP_010863442.1">
    <property type="nucleotide sequence ID" value="NZ_AQQO01000275.1"/>
</dbReference>
<dbReference type="InterPro" id="IPR013103">
    <property type="entry name" value="RVT_2"/>
</dbReference>
<gene>
    <name evidence="2" type="ORF">PLESHI_09099</name>
</gene>
<comment type="caution">
    <text evidence="2">The sequence shown here is derived from an EMBL/GenBank/DDBJ whole genome shotgun (WGS) entry which is preliminary data.</text>
</comment>
<dbReference type="Proteomes" id="UP000014012">
    <property type="component" value="Unassembled WGS sequence"/>
</dbReference>
<name>R8AQW8_PLESH</name>
<protein>
    <recommendedName>
        <fullName evidence="1">Reverse transcriptase Ty1/copia-type domain-containing protein</fullName>
    </recommendedName>
</protein>
<sequence length="114" mass="13820">EKSLYGLKQSPRQWYKRFDKFMMGQKYTRSKYDDCVYFRKLQDGFYIYLLLYVDDMLIASKSQNEIETLKFHLSKEFEMKDRGEAKKILGMEISRDRKLGRLCLTQKDYLSKVL</sequence>
<dbReference type="SUPFAM" id="SSF56672">
    <property type="entry name" value="DNA/RNA polymerases"/>
    <property type="match status" value="1"/>
</dbReference>
<reference evidence="2 3" key="1">
    <citation type="journal article" date="2013" name="Genome Announc.">
        <title>Genome Sequence of Plesiomonas shigelloides Strain 302-73 (Serotype O1).</title>
        <authorList>
            <person name="Pique N."/>
            <person name="Aquilini E."/>
            <person name="Alioto T."/>
            <person name="Minana-Galbis D."/>
            <person name="Tomas J.M."/>
        </authorList>
    </citation>
    <scope>NUCLEOTIDE SEQUENCE [LARGE SCALE GENOMIC DNA]</scope>
    <source>
        <strain evidence="2 3">302-73</strain>
    </source>
</reference>
<proteinExistence type="predicted"/>
<dbReference type="Pfam" id="PF07727">
    <property type="entry name" value="RVT_2"/>
    <property type="match status" value="1"/>
</dbReference>
<dbReference type="AlphaFoldDB" id="R8AQW8"/>
<organism evidence="2 3">
    <name type="scientific">Plesiomonas shigelloides 302-73</name>
    <dbReference type="NCBI Taxonomy" id="1315976"/>
    <lineage>
        <taxon>Bacteria</taxon>
        <taxon>Pseudomonadati</taxon>
        <taxon>Pseudomonadota</taxon>
        <taxon>Gammaproteobacteria</taxon>
        <taxon>Enterobacterales</taxon>
        <taxon>Enterobacteriaceae</taxon>
        <taxon>Plesiomonas</taxon>
    </lineage>
</organism>
<dbReference type="EMBL" id="AQQO01000275">
    <property type="protein sequence ID" value="EON88725.1"/>
    <property type="molecule type" value="Genomic_DNA"/>
</dbReference>
<dbReference type="HOGENOM" id="CLU_2114117_0_0_6"/>
<dbReference type="InterPro" id="IPR043502">
    <property type="entry name" value="DNA/RNA_pol_sf"/>
</dbReference>
<evidence type="ECO:0000313" key="2">
    <source>
        <dbReference type="EMBL" id="EON88725.1"/>
    </source>
</evidence>
<feature type="non-terminal residue" evidence="2">
    <location>
        <position position="1"/>
    </location>
</feature>
<evidence type="ECO:0000313" key="3">
    <source>
        <dbReference type="Proteomes" id="UP000014012"/>
    </source>
</evidence>